<protein>
    <submittedName>
        <fullName evidence="1">Uncharacterized protein</fullName>
    </submittedName>
</protein>
<organism evidence="1 2">
    <name type="scientific">Yersinia nurmii</name>
    <dbReference type="NCBI Taxonomy" id="685706"/>
    <lineage>
        <taxon>Bacteria</taxon>
        <taxon>Pseudomonadati</taxon>
        <taxon>Pseudomonadota</taxon>
        <taxon>Gammaproteobacteria</taxon>
        <taxon>Enterobacterales</taxon>
        <taxon>Yersiniaceae</taxon>
        <taxon>Yersinia</taxon>
    </lineage>
</organism>
<feature type="non-terminal residue" evidence="1">
    <location>
        <position position="79"/>
    </location>
</feature>
<dbReference type="AlphaFoldDB" id="A0AAW7KAE2"/>
<reference evidence="1" key="1">
    <citation type="submission" date="2023-06" db="EMBL/GenBank/DDBJ databases">
        <authorList>
            <person name="Polev D.E."/>
            <person name="Saitova A.T."/>
            <person name="Bogumilchik E.A."/>
            <person name="Kokorina G.I."/>
            <person name="Voskresenskaia E.A."/>
        </authorList>
    </citation>
    <scope>NUCLEOTIDE SEQUENCE</scope>
    <source>
        <strain evidence="1">2145 StPb PI</strain>
    </source>
</reference>
<dbReference type="EMBL" id="JAUEHU010000056">
    <property type="protein sequence ID" value="MDN0089424.1"/>
    <property type="molecule type" value="Genomic_DNA"/>
</dbReference>
<proteinExistence type="predicted"/>
<sequence>VAGKDAVIIQKDALIANGRDDYRKLRANLDTCFKQQGTLEKAIKGLKPRREVYIEATAIGRPDKPVAGYGLNLGLRNRK</sequence>
<gene>
    <name evidence="1" type="ORF">QVN42_18985</name>
</gene>
<comment type="caution">
    <text evidence="1">The sequence shown here is derived from an EMBL/GenBank/DDBJ whole genome shotgun (WGS) entry which is preliminary data.</text>
</comment>
<dbReference type="Proteomes" id="UP001167864">
    <property type="component" value="Unassembled WGS sequence"/>
</dbReference>
<accession>A0AAW7KAE2</accession>
<feature type="non-terminal residue" evidence="1">
    <location>
        <position position="1"/>
    </location>
</feature>
<name>A0AAW7KAE2_9GAMM</name>
<evidence type="ECO:0000313" key="1">
    <source>
        <dbReference type="EMBL" id="MDN0089424.1"/>
    </source>
</evidence>
<evidence type="ECO:0000313" key="2">
    <source>
        <dbReference type="Proteomes" id="UP001167864"/>
    </source>
</evidence>
<dbReference type="RefSeq" id="WP_289818400.1">
    <property type="nucleotide sequence ID" value="NZ_JAUEHU010000056.1"/>
</dbReference>